<dbReference type="GO" id="GO:0020037">
    <property type="term" value="F:heme binding"/>
    <property type="evidence" value="ECO:0007669"/>
    <property type="project" value="InterPro"/>
</dbReference>
<keyword evidence="5 6" id="KW-0408">Iron</keyword>
<feature type="domain" description="Cytochrome c" evidence="8">
    <location>
        <begin position="19"/>
        <end position="114"/>
    </location>
</feature>
<comment type="caution">
    <text evidence="9">The sequence shown here is derived from an EMBL/GenBank/DDBJ whole genome shotgun (WGS) entry which is preliminary data.</text>
</comment>
<feature type="domain" description="Cytochrome c" evidence="8">
    <location>
        <begin position="112"/>
        <end position="200"/>
    </location>
</feature>
<organism evidence="9 10">
    <name type="scientific">Novosphingobium silvae</name>
    <dbReference type="NCBI Taxonomy" id="2692619"/>
    <lineage>
        <taxon>Bacteria</taxon>
        <taxon>Pseudomonadati</taxon>
        <taxon>Pseudomonadota</taxon>
        <taxon>Alphaproteobacteria</taxon>
        <taxon>Sphingomonadales</taxon>
        <taxon>Sphingomonadaceae</taxon>
        <taxon>Novosphingobium</taxon>
    </lineage>
</organism>
<dbReference type="EMBL" id="WVTD01000013">
    <property type="protein sequence ID" value="MYL99225.1"/>
    <property type="molecule type" value="Genomic_DNA"/>
</dbReference>
<dbReference type="GO" id="GO:0009055">
    <property type="term" value="F:electron transfer activity"/>
    <property type="evidence" value="ECO:0007669"/>
    <property type="project" value="InterPro"/>
</dbReference>
<keyword evidence="2 6" id="KW-0349">Heme</keyword>
<evidence type="ECO:0000256" key="5">
    <source>
        <dbReference type="ARBA" id="ARBA00023004"/>
    </source>
</evidence>
<evidence type="ECO:0000313" key="10">
    <source>
        <dbReference type="Proteomes" id="UP000465810"/>
    </source>
</evidence>
<dbReference type="GO" id="GO:0046872">
    <property type="term" value="F:metal ion binding"/>
    <property type="evidence" value="ECO:0007669"/>
    <property type="project" value="UniProtKB-KW"/>
</dbReference>
<dbReference type="SUPFAM" id="SSF46626">
    <property type="entry name" value="Cytochrome c"/>
    <property type="match status" value="2"/>
</dbReference>
<dbReference type="Pfam" id="PF00034">
    <property type="entry name" value="Cytochrom_C"/>
    <property type="match status" value="2"/>
</dbReference>
<dbReference type="PROSITE" id="PS51257">
    <property type="entry name" value="PROKAR_LIPOPROTEIN"/>
    <property type="match status" value="1"/>
</dbReference>
<evidence type="ECO:0000256" key="2">
    <source>
        <dbReference type="ARBA" id="ARBA00022617"/>
    </source>
</evidence>
<dbReference type="PROSITE" id="PS51007">
    <property type="entry name" value="CYTC"/>
    <property type="match status" value="2"/>
</dbReference>
<dbReference type="InterPro" id="IPR050597">
    <property type="entry name" value="Cytochrome_c_Oxidase_Subunit"/>
</dbReference>
<dbReference type="Gene3D" id="1.10.760.10">
    <property type="entry name" value="Cytochrome c-like domain"/>
    <property type="match status" value="2"/>
</dbReference>
<dbReference type="InterPro" id="IPR036909">
    <property type="entry name" value="Cyt_c-like_dom_sf"/>
</dbReference>
<keyword evidence="10" id="KW-1185">Reference proteome</keyword>
<accession>A0A7X4GIE3</accession>
<evidence type="ECO:0000256" key="7">
    <source>
        <dbReference type="SAM" id="MobiDB-lite"/>
    </source>
</evidence>
<keyword evidence="1" id="KW-0813">Transport</keyword>
<feature type="compositionally biased region" description="Low complexity" evidence="7">
    <location>
        <begin position="200"/>
        <end position="213"/>
    </location>
</feature>
<dbReference type="PANTHER" id="PTHR33751">
    <property type="entry name" value="CBB3-TYPE CYTOCHROME C OXIDASE SUBUNIT FIXP"/>
    <property type="match status" value="1"/>
</dbReference>
<dbReference type="RefSeq" id="WP_160986734.1">
    <property type="nucleotide sequence ID" value="NZ_WVTD01000013.1"/>
</dbReference>
<sequence length="213" mass="22077">MRRFLPAATLFLSAGLAGCGAEGGNPAFRASGEVIALSGGDGGAANACATCHGLRGEGDGRLVPRLAGLDAGYLHRQLDDYHNGRREHVEMRAIVRRLSGEDRAKVSAYYAGLPATGASFVRSSKLYEERCASCHGANGEGGGAANPPLAGQSPVYIAAQLKAWRAGKRRGDGMGVMLAISRSLSPEEINLLASHAEAVSPQPRRPSAPAASR</sequence>
<evidence type="ECO:0000256" key="4">
    <source>
        <dbReference type="ARBA" id="ARBA00022982"/>
    </source>
</evidence>
<evidence type="ECO:0000256" key="1">
    <source>
        <dbReference type="ARBA" id="ARBA00022448"/>
    </source>
</evidence>
<proteinExistence type="predicted"/>
<reference evidence="9 10" key="1">
    <citation type="submission" date="2019-12" db="EMBL/GenBank/DDBJ databases">
        <authorList>
            <person name="Feng G."/>
            <person name="Zhu H."/>
        </authorList>
    </citation>
    <scope>NUCLEOTIDE SEQUENCE [LARGE SCALE GENOMIC DNA]</scope>
    <source>
        <strain evidence="9 10">FGD1</strain>
    </source>
</reference>
<evidence type="ECO:0000256" key="6">
    <source>
        <dbReference type="PROSITE-ProRule" id="PRU00433"/>
    </source>
</evidence>
<dbReference type="PANTHER" id="PTHR33751:SF9">
    <property type="entry name" value="CYTOCHROME C4"/>
    <property type="match status" value="1"/>
</dbReference>
<keyword evidence="3 6" id="KW-0479">Metal-binding</keyword>
<evidence type="ECO:0000313" key="9">
    <source>
        <dbReference type="EMBL" id="MYL99225.1"/>
    </source>
</evidence>
<dbReference type="AlphaFoldDB" id="A0A7X4GIE3"/>
<dbReference type="Proteomes" id="UP000465810">
    <property type="component" value="Unassembled WGS sequence"/>
</dbReference>
<dbReference type="InterPro" id="IPR009056">
    <property type="entry name" value="Cyt_c-like_dom"/>
</dbReference>
<keyword evidence="4" id="KW-0249">Electron transport</keyword>
<feature type="region of interest" description="Disordered" evidence="7">
    <location>
        <begin position="194"/>
        <end position="213"/>
    </location>
</feature>
<gene>
    <name evidence="9" type="ORF">GR702_15770</name>
</gene>
<evidence type="ECO:0000259" key="8">
    <source>
        <dbReference type="PROSITE" id="PS51007"/>
    </source>
</evidence>
<protein>
    <submittedName>
        <fullName evidence="9">C-type cytochrome</fullName>
    </submittedName>
</protein>
<evidence type="ECO:0000256" key="3">
    <source>
        <dbReference type="ARBA" id="ARBA00022723"/>
    </source>
</evidence>
<name>A0A7X4GIE3_9SPHN</name>